<accession>S3CRU4</accession>
<keyword evidence="1" id="KW-0677">Repeat</keyword>
<dbReference type="SMART" id="SM00220">
    <property type="entry name" value="S_TKc"/>
    <property type="match status" value="1"/>
</dbReference>
<dbReference type="InterPro" id="IPR008271">
    <property type="entry name" value="Ser/Thr_kinase_AS"/>
</dbReference>
<dbReference type="SUPFAM" id="SSF48403">
    <property type="entry name" value="Ankyrin repeat"/>
    <property type="match status" value="1"/>
</dbReference>
<dbReference type="PROSITE" id="PS50011">
    <property type="entry name" value="PROTEIN_KINASE_DOM"/>
    <property type="match status" value="1"/>
</dbReference>
<dbReference type="PANTHER" id="PTHR24198:SF165">
    <property type="entry name" value="ANKYRIN REPEAT-CONTAINING PROTEIN-RELATED"/>
    <property type="match status" value="1"/>
</dbReference>
<reference evidence="6 7" key="1">
    <citation type="journal article" date="2013" name="BMC Genomics">
        <title>Genomics-driven discovery of the pneumocandin biosynthetic gene cluster in the fungus Glarea lozoyensis.</title>
        <authorList>
            <person name="Chen L."/>
            <person name="Yue Q."/>
            <person name="Zhang X."/>
            <person name="Xiang M."/>
            <person name="Wang C."/>
            <person name="Li S."/>
            <person name="Che Y."/>
            <person name="Ortiz-Lopez F.J."/>
            <person name="Bills G.F."/>
            <person name="Liu X."/>
            <person name="An Z."/>
        </authorList>
    </citation>
    <scope>NUCLEOTIDE SEQUENCE [LARGE SCALE GENOMIC DNA]</scope>
    <source>
        <strain evidence="7">ATCC 20868 / MF5171</strain>
    </source>
</reference>
<dbReference type="GO" id="GO:0005524">
    <property type="term" value="F:ATP binding"/>
    <property type="evidence" value="ECO:0007669"/>
    <property type="project" value="InterPro"/>
</dbReference>
<evidence type="ECO:0000256" key="3">
    <source>
        <dbReference type="PROSITE-ProRule" id="PRU00023"/>
    </source>
</evidence>
<evidence type="ECO:0000313" key="6">
    <source>
        <dbReference type="EMBL" id="EPE28390.1"/>
    </source>
</evidence>
<dbReference type="eggNOG" id="KOG0615">
    <property type="taxonomic scope" value="Eukaryota"/>
</dbReference>
<dbReference type="Pfam" id="PF00069">
    <property type="entry name" value="Pkinase"/>
    <property type="match status" value="1"/>
</dbReference>
<dbReference type="Gene3D" id="1.10.510.10">
    <property type="entry name" value="Transferase(Phosphotransferase) domain 1"/>
    <property type="match status" value="1"/>
</dbReference>
<dbReference type="Gene3D" id="1.25.40.20">
    <property type="entry name" value="Ankyrin repeat-containing domain"/>
    <property type="match status" value="2"/>
</dbReference>
<evidence type="ECO:0000256" key="4">
    <source>
        <dbReference type="SAM" id="MobiDB-lite"/>
    </source>
</evidence>
<dbReference type="PANTHER" id="PTHR24198">
    <property type="entry name" value="ANKYRIN REPEAT AND PROTEIN KINASE DOMAIN-CONTAINING PROTEIN"/>
    <property type="match status" value="1"/>
</dbReference>
<dbReference type="PROSITE" id="PS00108">
    <property type="entry name" value="PROTEIN_KINASE_ST"/>
    <property type="match status" value="1"/>
</dbReference>
<dbReference type="KEGG" id="glz:GLAREA_09510"/>
<feature type="region of interest" description="Disordered" evidence="4">
    <location>
        <begin position="545"/>
        <end position="580"/>
    </location>
</feature>
<dbReference type="EMBL" id="KE145368">
    <property type="protein sequence ID" value="EPE28390.1"/>
    <property type="molecule type" value="Genomic_DNA"/>
</dbReference>
<keyword evidence="7" id="KW-1185">Reference proteome</keyword>
<dbReference type="InterPro" id="IPR000719">
    <property type="entry name" value="Prot_kinase_dom"/>
</dbReference>
<gene>
    <name evidence="6" type="ORF">GLAREA_09510</name>
</gene>
<dbReference type="SUPFAM" id="SSF56112">
    <property type="entry name" value="Protein kinase-like (PK-like)"/>
    <property type="match status" value="1"/>
</dbReference>
<feature type="domain" description="Protein kinase" evidence="5">
    <location>
        <begin position="246"/>
        <end position="520"/>
    </location>
</feature>
<evidence type="ECO:0000256" key="1">
    <source>
        <dbReference type="ARBA" id="ARBA00022737"/>
    </source>
</evidence>
<keyword evidence="6" id="KW-0808">Transferase</keyword>
<dbReference type="HOGENOM" id="CLU_284136_0_0_1"/>
<dbReference type="InterPro" id="IPR002110">
    <property type="entry name" value="Ankyrin_rpt"/>
</dbReference>
<evidence type="ECO:0000259" key="5">
    <source>
        <dbReference type="PROSITE" id="PS50011"/>
    </source>
</evidence>
<dbReference type="GO" id="GO:0004672">
    <property type="term" value="F:protein kinase activity"/>
    <property type="evidence" value="ECO:0007669"/>
    <property type="project" value="InterPro"/>
</dbReference>
<dbReference type="InterPro" id="IPR036770">
    <property type="entry name" value="Ankyrin_rpt-contain_sf"/>
</dbReference>
<proteinExistence type="predicted"/>
<dbReference type="GeneID" id="19468558"/>
<feature type="repeat" description="ANK" evidence="3">
    <location>
        <begin position="996"/>
        <end position="1028"/>
    </location>
</feature>
<feature type="repeat" description="ANK" evidence="3">
    <location>
        <begin position="774"/>
        <end position="809"/>
    </location>
</feature>
<protein>
    <submittedName>
        <fullName evidence="6">Protein kinase-like (PK-like)</fullName>
    </submittedName>
</protein>
<dbReference type="eggNOG" id="KOG4177">
    <property type="taxonomic scope" value="Eukaryota"/>
</dbReference>
<dbReference type="InterPro" id="IPR011009">
    <property type="entry name" value="Kinase-like_dom_sf"/>
</dbReference>
<dbReference type="Proteomes" id="UP000016922">
    <property type="component" value="Unassembled WGS sequence"/>
</dbReference>
<dbReference type="PROSITE" id="PS50088">
    <property type="entry name" value="ANK_REPEAT"/>
    <property type="match status" value="4"/>
</dbReference>
<feature type="repeat" description="ANK" evidence="3">
    <location>
        <begin position="850"/>
        <end position="886"/>
    </location>
</feature>
<evidence type="ECO:0000256" key="2">
    <source>
        <dbReference type="ARBA" id="ARBA00023043"/>
    </source>
</evidence>
<feature type="region of interest" description="Disordered" evidence="4">
    <location>
        <begin position="695"/>
        <end position="728"/>
    </location>
</feature>
<evidence type="ECO:0000313" key="7">
    <source>
        <dbReference type="Proteomes" id="UP000016922"/>
    </source>
</evidence>
<organism evidence="6 7">
    <name type="scientific">Glarea lozoyensis (strain ATCC 20868 / MF5171)</name>
    <dbReference type="NCBI Taxonomy" id="1116229"/>
    <lineage>
        <taxon>Eukaryota</taxon>
        <taxon>Fungi</taxon>
        <taxon>Dikarya</taxon>
        <taxon>Ascomycota</taxon>
        <taxon>Pezizomycotina</taxon>
        <taxon>Leotiomycetes</taxon>
        <taxon>Helotiales</taxon>
        <taxon>Helotiaceae</taxon>
        <taxon>Glarea</taxon>
    </lineage>
</organism>
<dbReference type="OrthoDB" id="20872at2759"/>
<dbReference type="AlphaFoldDB" id="S3CRU4"/>
<dbReference type="RefSeq" id="XP_008084298.1">
    <property type="nucleotide sequence ID" value="XM_008086107.1"/>
</dbReference>
<dbReference type="PROSITE" id="PS50297">
    <property type="entry name" value="ANK_REP_REGION"/>
    <property type="match status" value="2"/>
</dbReference>
<dbReference type="STRING" id="1116229.S3CRU4"/>
<feature type="compositionally biased region" description="Polar residues" evidence="4">
    <location>
        <begin position="706"/>
        <end position="721"/>
    </location>
</feature>
<dbReference type="SMART" id="SM00248">
    <property type="entry name" value="ANK"/>
    <property type="match status" value="8"/>
</dbReference>
<name>S3CRU4_GLAL2</name>
<keyword evidence="6" id="KW-0418">Kinase</keyword>
<dbReference type="Pfam" id="PF12796">
    <property type="entry name" value="Ank_2"/>
    <property type="match status" value="3"/>
</dbReference>
<feature type="compositionally biased region" description="Polar residues" evidence="4">
    <location>
        <begin position="546"/>
        <end position="561"/>
    </location>
</feature>
<sequence length="1094" mass="121204">MDPATVIGLISGCLSIATTTVNTIKSLSGLKEQYARIEQDMSLLSGRINTICAALYNIDKWARKSQAKDIIASPTGPCLESSIQSCMIVISGVEEHAQAVSSLKVRDKIRHLWNKDTLTELSQSLDCQINALQLLVSTINLSSPSQQRTQLESMVNRKILERARDAATIYVKRKVSTTDSSNLDTPSQPLPQSVSRLSLQSTIVDDLDDYKLEVSFERDSDCVLHTKFVSDRARGIRRVPVVQKWRPQKPPLGAGMFGSVRLEICSDSIEKPEQRAVKKLQKMHLDRLKIDFRKELIALTKFSRRKFSQCEIFVDFLGWFEDDDNVFLAMEYFPLGTLHDHINEEILEHDVKIISAQLLEGLTIMHKECFTHRDLKPQNIFVVQRLPEYWIKIGDFGISKRVSNDETYLHTATGTPHYLAPEISNAIELDDDSSDEEETQSYTNAVDVWSFACVIYQLLALKVPFPKRRDLVRFCRGGKFPEPALMTRTSDEGIAFVKSVLVPDPSLRPSAEVSLRSEWLKVESKARKQSLNSSQLLDVARALDPSESTLPDDSSSVNPNIDIQDEASTKLSNNQPKRIGPFKTARRISGVKVKAEPAFKSTPESGPLEGTFEAPNKNLGPTKSSPQKFDVNTPLYGQFKRSTSVADPDATIVPYQQATVAQELPGSASTNAVWESYVNLMTRPPLGTVVNAKALEDKTKPIPKSEPSSRQVLKNNKSSQEGFKPNHTEISKVAPLSRKELELKGVHMKCRNGMVDLVSEALKRGVDVDSLNASGNTLLISAMQCDSPSRINLVDLLMEKGADLEARDSAGHTALLLACSGRTPDWGLALMLLKSDVPEKRSDWSARNSDGMTALHLVARHSRDYYSIPFLRRLLEVGADINQIDTEKYRNRPIHHACMSGNSDVASVLINGGCINDSNSYGLTPLLLAASAGYDRIVTILVRSRRVFVDVDTEVDDRGATALHLAAESAPEERNHSATIPKLLDYGSNPNARDKHGETPIFYALRAGKQRHAKCLVEAGALINVISARGEKCVYVVNGNGTLEIVKTSGYVTSGVQLKQRKGDTYEKSEEERLGLVKGDSDVVGSSIRFWTCN</sequence>
<keyword evidence="2 3" id="KW-0040">ANK repeat</keyword>
<feature type="repeat" description="ANK" evidence="3">
    <location>
        <begin position="958"/>
        <end position="995"/>
    </location>
</feature>